<keyword evidence="3 14" id="KW-1003">Cell membrane</keyword>
<evidence type="ECO:0000256" key="5">
    <source>
        <dbReference type="ARBA" id="ARBA00022553"/>
    </source>
</evidence>
<dbReference type="InterPro" id="IPR003594">
    <property type="entry name" value="HATPase_dom"/>
</dbReference>
<keyword evidence="9 14" id="KW-0418">Kinase</keyword>
<dbReference type="PANTHER" id="PTHR24421">
    <property type="entry name" value="NITRATE/NITRITE SENSOR PROTEIN NARX-RELATED"/>
    <property type="match status" value="1"/>
</dbReference>
<dbReference type="EMBL" id="CP028339">
    <property type="protein sequence ID" value="AVR87210.1"/>
    <property type="molecule type" value="Genomic_DNA"/>
</dbReference>
<dbReference type="SUPFAM" id="SSF55874">
    <property type="entry name" value="ATPase domain of HSP90 chaperone/DNA topoisomerase II/histidine kinase"/>
    <property type="match status" value="1"/>
</dbReference>
<dbReference type="SUPFAM" id="SSF158472">
    <property type="entry name" value="HAMP domain-like"/>
    <property type="match status" value="1"/>
</dbReference>
<dbReference type="Gene3D" id="3.30.565.10">
    <property type="entry name" value="Histidine kinase-like ATPase, C-terminal domain"/>
    <property type="match status" value="1"/>
</dbReference>
<dbReference type="SMART" id="SM00304">
    <property type="entry name" value="HAMP"/>
    <property type="match status" value="1"/>
</dbReference>
<feature type="transmembrane region" description="Helical" evidence="15">
    <location>
        <begin position="180"/>
        <end position="199"/>
    </location>
</feature>
<keyword evidence="6 14" id="KW-0808">Transferase</keyword>
<comment type="subcellular location">
    <subcellularLocation>
        <location evidence="2">Cell inner membrane</location>
        <topology evidence="2">Multi-pass membrane protein</topology>
    </subcellularLocation>
</comment>
<keyword evidence="11 15" id="KW-1133">Transmembrane helix</keyword>
<evidence type="ECO:0000256" key="13">
    <source>
        <dbReference type="ARBA" id="ARBA00023136"/>
    </source>
</evidence>
<evidence type="ECO:0000256" key="3">
    <source>
        <dbReference type="ARBA" id="ARBA00022475"/>
    </source>
</evidence>
<dbReference type="InterPro" id="IPR003660">
    <property type="entry name" value="HAMP_dom"/>
</dbReference>
<dbReference type="InterPro" id="IPR016380">
    <property type="entry name" value="Sig_transdc_His_kin_NarX/NarQ"/>
</dbReference>
<gene>
    <name evidence="18" type="ORF">Tharo_0259</name>
</gene>
<evidence type="ECO:0000313" key="19">
    <source>
        <dbReference type="Proteomes" id="UP000241885"/>
    </source>
</evidence>
<keyword evidence="12 14" id="KW-0902">Two-component regulatory system</keyword>
<dbReference type="AlphaFoldDB" id="A0A2R4BIR5"/>
<dbReference type="CDD" id="cd06225">
    <property type="entry name" value="HAMP"/>
    <property type="match status" value="1"/>
</dbReference>
<dbReference type="PROSITE" id="PS50885">
    <property type="entry name" value="HAMP"/>
    <property type="match status" value="1"/>
</dbReference>
<dbReference type="Pfam" id="PF13675">
    <property type="entry name" value="PilJ"/>
    <property type="match status" value="1"/>
</dbReference>
<evidence type="ECO:0000256" key="12">
    <source>
        <dbReference type="ARBA" id="ARBA00023012"/>
    </source>
</evidence>
<evidence type="ECO:0000256" key="1">
    <source>
        <dbReference type="ARBA" id="ARBA00000085"/>
    </source>
</evidence>
<dbReference type="PIRSF" id="PIRSF003167">
    <property type="entry name" value="STHK_NarX/NarQ"/>
    <property type="match status" value="1"/>
</dbReference>
<evidence type="ECO:0000256" key="7">
    <source>
        <dbReference type="ARBA" id="ARBA00022692"/>
    </source>
</evidence>
<dbReference type="InterPro" id="IPR042295">
    <property type="entry name" value="NarX-like_N_sf"/>
</dbReference>
<keyword evidence="8 14" id="KW-0547">Nucleotide-binding</keyword>
<reference evidence="18 19" key="1">
    <citation type="submission" date="2018-03" db="EMBL/GenBank/DDBJ databases">
        <title>Complete genome sequence of Thauera aromatica, a model organism for studying aromatic compound degradation under denitrifying conditions.</title>
        <authorList>
            <person name="Lo H.-Y."/>
            <person name="Goris T."/>
            <person name="Boll M."/>
            <person name="Mueller J.A."/>
        </authorList>
    </citation>
    <scope>NUCLEOTIDE SEQUENCE [LARGE SCALE GENOMIC DNA]</scope>
    <source>
        <strain evidence="18 19">K172</strain>
    </source>
</reference>
<dbReference type="SMART" id="SM00387">
    <property type="entry name" value="HATPase_c"/>
    <property type="match status" value="1"/>
</dbReference>
<dbReference type="PANTHER" id="PTHR24421:SF10">
    <property type="entry name" value="NITRATE_NITRITE SENSOR PROTEIN NARQ"/>
    <property type="match status" value="1"/>
</dbReference>
<accession>A0A2R4BIR5</accession>
<name>A0A2R4BIR5_THAAR</name>
<evidence type="ECO:0000256" key="9">
    <source>
        <dbReference type="ARBA" id="ARBA00022777"/>
    </source>
</evidence>
<comment type="catalytic activity">
    <reaction evidence="1 14">
        <text>ATP + protein L-histidine = ADP + protein N-phospho-L-histidine.</text>
        <dbReference type="EC" id="2.7.13.3"/>
    </reaction>
</comment>
<dbReference type="CDD" id="cd16917">
    <property type="entry name" value="HATPase_UhpB-NarQ-NarX-like"/>
    <property type="match status" value="1"/>
</dbReference>
<evidence type="ECO:0000256" key="14">
    <source>
        <dbReference type="PIRNR" id="PIRNR003167"/>
    </source>
</evidence>
<dbReference type="GO" id="GO:0000155">
    <property type="term" value="F:phosphorelay sensor kinase activity"/>
    <property type="evidence" value="ECO:0007669"/>
    <property type="project" value="UniProtKB-UniRule"/>
</dbReference>
<dbReference type="KEGG" id="tak:Tharo_0259"/>
<dbReference type="Gene3D" id="1.20.5.1930">
    <property type="match status" value="1"/>
</dbReference>
<dbReference type="InterPro" id="IPR005467">
    <property type="entry name" value="His_kinase_dom"/>
</dbReference>
<evidence type="ECO:0000256" key="8">
    <source>
        <dbReference type="ARBA" id="ARBA00022741"/>
    </source>
</evidence>
<proteinExistence type="predicted"/>
<keyword evidence="10 14" id="KW-0067">ATP-binding</keyword>
<evidence type="ECO:0000259" key="16">
    <source>
        <dbReference type="PROSITE" id="PS50109"/>
    </source>
</evidence>
<evidence type="ECO:0000256" key="10">
    <source>
        <dbReference type="ARBA" id="ARBA00022840"/>
    </source>
</evidence>
<dbReference type="GO" id="GO:0005524">
    <property type="term" value="F:ATP binding"/>
    <property type="evidence" value="ECO:0007669"/>
    <property type="project" value="UniProtKB-UniRule"/>
</dbReference>
<evidence type="ECO:0000256" key="2">
    <source>
        <dbReference type="ARBA" id="ARBA00004429"/>
    </source>
</evidence>
<evidence type="ECO:0000256" key="11">
    <source>
        <dbReference type="ARBA" id="ARBA00022989"/>
    </source>
</evidence>
<organism evidence="18 19">
    <name type="scientific">Thauera aromatica K172</name>
    <dbReference type="NCBI Taxonomy" id="44139"/>
    <lineage>
        <taxon>Bacteria</taxon>
        <taxon>Pseudomonadati</taxon>
        <taxon>Pseudomonadota</taxon>
        <taxon>Betaproteobacteria</taxon>
        <taxon>Rhodocyclales</taxon>
        <taxon>Zoogloeaceae</taxon>
        <taxon>Thauera</taxon>
    </lineage>
</organism>
<dbReference type="PROSITE" id="PS50109">
    <property type="entry name" value="HIS_KIN"/>
    <property type="match status" value="1"/>
</dbReference>
<sequence length="633" mass="67502">MRMNMQLPPPVLRRSIMLLVTVAMLTLALIGLAGMSASVLVVERARSSTEAIKVAGSLRRYAQRIPSLAAVDSLGGRGLSARGLAVIGDFERQLEHPALAQAIARAPQASFAVAYRGVHAAWRSSLKPRFEALSGAGALSAGGIERLLTEVDAFVEQIDALVAGLEHDNETRIHGLHQTLALAMGLTLIVAVIALGLLYRALLRPLGGLLEAARRIAGGDFSVRVGNTGEDEIGRVGTSFNLMAGELEKLYGNLERHVAEKTAELQRSNRALELLYHAITRLYHSPTAPEAYEATLRDIDRVAGLSGSFVCIEPQAEAAAAVIASTFGACPERIARGGDACADCRTSMVPGDGDLLRFPLRDREHHYGMLRLALPPGAGLEDWQRQLVEALSRHIGMALGAARRGEQERLLALQDERSVIARELHDSLAQALSYMKIQASLLQRVAGDPARAAEAGPILVDLRAGINAAYRQLRELLVSFRLGLSGDLDRLLGDAAREYGARGKLEVALELRLGDCVLSPNQEVHVLQIVREALSNMVRHAGARRARVAVLGNAGGEVGIEVEDDGVGLGAPPEDARNHHGLSIMRERAHSLGGEIEIGNRAEGGTRVGVRFAAARVLAGGAFGGKVARTATD</sequence>
<dbReference type="InterPro" id="IPR029095">
    <property type="entry name" value="NarX-like_N"/>
</dbReference>
<evidence type="ECO:0000259" key="17">
    <source>
        <dbReference type="PROSITE" id="PS50885"/>
    </source>
</evidence>
<evidence type="ECO:0000256" key="6">
    <source>
        <dbReference type="ARBA" id="ARBA00022679"/>
    </source>
</evidence>
<dbReference type="InterPro" id="IPR036890">
    <property type="entry name" value="HATPase_C_sf"/>
</dbReference>
<keyword evidence="19" id="KW-1185">Reference proteome</keyword>
<dbReference type="Gene3D" id="1.20.120.960">
    <property type="entry name" value="Histidine kinase NarX, sensor domain"/>
    <property type="match status" value="1"/>
</dbReference>
<dbReference type="GO" id="GO:0046983">
    <property type="term" value="F:protein dimerization activity"/>
    <property type="evidence" value="ECO:0007669"/>
    <property type="project" value="UniProtKB-UniRule"/>
</dbReference>
<evidence type="ECO:0000256" key="15">
    <source>
        <dbReference type="SAM" id="Phobius"/>
    </source>
</evidence>
<dbReference type="Pfam" id="PF07730">
    <property type="entry name" value="HisKA_3"/>
    <property type="match status" value="1"/>
</dbReference>
<feature type="domain" description="Histidine kinase" evidence="16">
    <location>
        <begin position="419"/>
        <end position="616"/>
    </location>
</feature>
<keyword evidence="7 15" id="KW-0812">Transmembrane</keyword>
<keyword evidence="5" id="KW-0597">Phosphoprotein</keyword>
<dbReference type="InterPro" id="IPR050482">
    <property type="entry name" value="Sensor_HK_TwoCompSys"/>
</dbReference>
<dbReference type="InterPro" id="IPR011712">
    <property type="entry name" value="Sig_transdc_His_kin_sub3_dim/P"/>
</dbReference>
<dbReference type="Pfam" id="PF02518">
    <property type="entry name" value="HATPase_c"/>
    <property type="match status" value="1"/>
</dbReference>
<dbReference type="Proteomes" id="UP000241885">
    <property type="component" value="Chromosome"/>
</dbReference>
<keyword evidence="4 14" id="KW-0997">Cell inner membrane</keyword>
<dbReference type="Gene3D" id="1.10.8.500">
    <property type="entry name" value="HAMP domain in histidine kinase"/>
    <property type="match status" value="1"/>
</dbReference>
<dbReference type="EC" id="2.7.13.3" evidence="14"/>
<protein>
    <recommendedName>
        <fullName evidence="14">Sensor protein</fullName>
        <ecNumber evidence="14">2.7.13.3</ecNumber>
    </recommendedName>
</protein>
<keyword evidence="13 14" id="KW-0472">Membrane</keyword>
<feature type="domain" description="HAMP" evidence="17">
    <location>
        <begin position="200"/>
        <end position="252"/>
    </location>
</feature>
<evidence type="ECO:0000256" key="4">
    <source>
        <dbReference type="ARBA" id="ARBA00022519"/>
    </source>
</evidence>
<dbReference type="Pfam" id="PF00672">
    <property type="entry name" value="HAMP"/>
    <property type="match status" value="1"/>
</dbReference>
<dbReference type="GO" id="GO:0005886">
    <property type="term" value="C:plasma membrane"/>
    <property type="evidence" value="ECO:0007669"/>
    <property type="project" value="UniProtKB-SubCell"/>
</dbReference>
<evidence type="ECO:0000313" key="18">
    <source>
        <dbReference type="EMBL" id="AVR87210.1"/>
    </source>
</evidence>